<keyword evidence="2" id="KW-0812">Transmembrane</keyword>
<reference evidence="3" key="1">
    <citation type="submission" date="2016-08" db="EMBL/GenBank/DDBJ databases">
        <title>Complete Genome Seqeunce of Paenibacillus sp. BIHB 4019 from tea rhizoplane.</title>
        <authorList>
            <person name="Thakur R."/>
            <person name="Swarnkar M.K."/>
            <person name="Gulati A."/>
        </authorList>
    </citation>
    <scope>NUCLEOTIDE SEQUENCE [LARGE SCALE GENOMIC DNA]</scope>
    <source>
        <strain evidence="3">BIHB4019</strain>
    </source>
</reference>
<feature type="transmembrane region" description="Helical" evidence="2">
    <location>
        <begin position="130"/>
        <end position="152"/>
    </location>
</feature>
<feature type="transmembrane region" description="Helical" evidence="2">
    <location>
        <begin position="262"/>
        <end position="280"/>
    </location>
</feature>
<protein>
    <submittedName>
        <fullName evidence="3">Uncharacterized protein</fullName>
    </submittedName>
</protein>
<keyword evidence="2" id="KW-0472">Membrane</keyword>
<feature type="transmembrane region" description="Helical" evidence="2">
    <location>
        <begin position="106"/>
        <end position="124"/>
    </location>
</feature>
<organism evidence="3">
    <name type="scientific">Paenibacillus sp. BIHB 4019</name>
    <dbReference type="NCBI Taxonomy" id="1870819"/>
    <lineage>
        <taxon>Bacteria</taxon>
        <taxon>Bacillati</taxon>
        <taxon>Bacillota</taxon>
        <taxon>Bacilli</taxon>
        <taxon>Bacillales</taxon>
        <taxon>Paenibacillaceae</taxon>
        <taxon>Paenibacillus</taxon>
    </lineage>
</organism>
<name>A0A1B2DGJ1_9BACL</name>
<feature type="transmembrane region" description="Helical" evidence="2">
    <location>
        <begin position="227"/>
        <end position="250"/>
    </location>
</feature>
<feature type="transmembrane region" description="Helical" evidence="2">
    <location>
        <begin position="62"/>
        <end position="85"/>
    </location>
</feature>
<accession>A0A1B2DGJ1</accession>
<dbReference type="EMBL" id="CP016808">
    <property type="protein sequence ID" value="ANY66821.1"/>
    <property type="molecule type" value="Genomic_DNA"/>
</dbReference>
<keyword evidence="2" id="KW-1133">Transmembrane helix</keyword>
<evidence type="ECO:0000256" key="1">
    <source>
        <dbReference type="SAM" id="Coils"/>
    </source>
</evidence>
<evidence type="ECO:0000313" key="3">
    <source>
        <dbReference type="EMBL" id="ANY66821.1"/>
    </source>
</evidence>
<sequence>MKWNGSIKKIVPILVFILLVLSCIPIMKQLFGIQEVYADFINQMFNKELGTGKRLLGIWHMFRSIAGLVIWLIGFWYILATLSKWAEDHVESYKKLIIWWAPVHKIVINILTYAIHFIYYILIISMNSTILLLVSVLLVIGLYSVIPAISIMFQRSMELLFSFFALEFNASAFLVDSAKLKASDILGYQSITFFVILFAYCIKIMTQFVYSPLFLKIGGHRIVRKFLWLNTIFSYSYLRIVVYTIAFLAFTIQSSFKIMNEINSVFATFIIVDVIIYTFLSWAKGRGVYAEQELERYFHHLHAYFTEVEQQLDDKRLSGQEGSERFAAITFIAQYPQLGLWDKFSLYVNRNRRQRYFIARKVVVLLKRRYANRQQILLAAQSAKRHLLSARAYRPNPDYELLAIRLEEIKLEMEDRLRTYAQSGIQKEYLDKHQLFRIEPVKWKKRDWFFQGLCMLRSKRRMRELNEQYRQYLKMIEKMNDDIDTLYVEGISKQLDRIAHR</sequence>
<feature type="transmembrane region" description="Helical" evidence="2">
    <location>
        <begin position="190"/>
        <end position="215"/>
    </location>
</feature>
<dbReference type="AlphaFoldDB" id="A0A1B2DGJ1"/>
<dbReference type="RefSeq" id="WP_099518114.1">
    <property type="nucleotide sequence ID" value="NZ_CP016808.1"/>
</dbReference>
<dbReference type="PROSITE" id="PS51257">
    <property type="entry name" value="PROKAR_LIPOPROTEIN"/>
    <property type="match status" value="1"/>
</dbReference>
<proteinExistence type="predicted"/>
<feature type="coiled-coil region" evidence="1">
    <location>
        <begin position="455"/>
        <end position="482"/>
    </location>
</feature>
<evidence type="ECO:0000256" key="2">
    <source>
        <dbReference type="SAM" id="Phobius"/>
    </source>
</evidence>
<keyword evidence="1" id="KW-0175">Coiled coil</keyword>
<gene>
    <name evidence="3" type="ORF">BBD42_10360</name>
</gene>